<dbReference type="SUPFAM" id="SSF103473">
    <property type="entry name" value="MFS general substrate transporter"/>
    <property type="match status" value="1"/>
</dbReference>
<evidence type="ECO:0000256" key="16">
    <source>
        <dbReference type="ARBA" id="ARBA00045018"/>
    </source>
</evidence>
<evidence type="ECO:0000256" key="14">
    <source>
        <dbReference type="ARBA" id="ARBA00044924"/>
    </source>
</evidence>
<feature type="transmembrane region" description="Helical" evidence="19">
    <location>
        <begin position="381"/>
        <end position="405"/>
    </location>
</feature>
<dbReference type="InterPro" id="IPR036259">
    <property type="entry name" value="MFS_trans_sf"/>
</dbReference>
<comment type="catalytic activity">
    <reaction evidence="12">
        <text>L-histidyl-L-alpha-amino acid(out) = L-histidyl-L-alpha-amino acid(in)</text>
        <dbReference type="Rhea" id="RHEA:79379"/>
        <dbReference type="ChEBI" id="CHEBI:229964"/>
    </reaction>
</comment>
<dbReference type="InterPro" id="IPR020846">
    <property type="entry name" value="MFS_dom"/>
</dbReference>
<feature type="transmembrane region" description="Helical" evidence="19">
    <location>
        <begin position="506"/>
        <end position="527"/>
    </location>
</feature>
<comment type="function">
    <text evidence="17">Lysosomal dipeptide uniporter that selectively exports lysine, arginine or histidine-containing dipeptides with a net positive charge from the lysosome lumen into the cytosol. Could play a role in a specific type of protein O-glycosylation indirectly regulating macrophages migration and tissue invasion. Also essential for liver homeostasis.</text>
</comment>
<comment type="catalytic activity">
    <reaction evidence="11">
        <text>L-arginyl-glycine(out) = L-arginyl-glycine(in)</text>
        <dbReference type="Rhea" id="RHEA:79391"/>
        <dbReference type="ChEBI" id="CHEBI:229955"/>
    </reaction>
</comment>
<evidence type="ECO:0000256" key="18">
    <source>
        <dbReference type="ARBA" id="ARBA00046376"/>
    </source>
</evidence>
<evidence type="ECO:0000256" key="9">
    <source>
        <dbReference type="ARBA" id="ARBA00044899"/>
    </source>
</evidence>
<evidence type="ECO:0000256" key="13">
    <source>
        <dbReference type="ARBA" id="ARBA00044919"/>
    </source>
</evidence>
<proteinExistence type="predicted"/>
<evidence type="ECO:0000313" key="21">
    <source>
        <dbReference type="EMBL" id="KAF7732113.1"/>
    </source>
</evidence>
<reference evidence="21" key="1">
    <citation type="submission" date="2020-01" db="EMBL/GenBank/DDBJ databases">
        <title>Genome Sequencing of Three Apophysomyces-Like Fungal Strains Confirms a Novel Fungal Genus in the Mucoromycota with divergent Burkholderia-like Endosymbiotic Bacteria.</title>
        <authorList>
            <person name="Stajich J.E."/>
            <person name="Macias A.M."/>
            <person name="Carter-House D."/>
            <person name="Lovett B."/>
            <person name="Kasson L.R."/>
            <person name="Berry K."/>
            <person name="Grigoriev I."/>
            <person name="Chang Y."/>
            <person name="Spatafora J."/>
            <person name="Kasson M.T."/>
        </authorList>
    </citation>
    <scope>NUCLEOTIDE SEQUENCE</scope>
    <source>
        <strain evidence="21">NRRL A-21654</strain>
    </source>
</reference>
<feature type="transmembrane region" description="Helical" evidence="19">
    <location>
        <begin position="233"/>
        <end position="255"/>
    </location>
</feature>
<feature type="transmembrane region" description="Helical" evidence="19">
    <location>
        <begin position="417"/>
        <end position="436"/>
    </location>
</feature>
<evidence type="ECO:0000256" key="10">
    <source>
        <dbReference type="ARBA" id="ARBA00044900"/>
    </source>
</evidence>
<name>A0A8H7BWD2_9FUNG</name>
<dbReference type="PROSITE" id="PS50850">
    <property type="entry name" value="MFS"/>
    <property type="match status" value="1"/>
</dbReference>
<dbReference type="AlphaFoldDB" id="A0A8H7BWD2"/>
<comment type="caution">
    <text evidence="21">The sequence shown here is derived from an EMBL/GenBank/DDBJ whole genome shotgun (WGS) entry which is preliminary data.</text>
</comment>
<evidence type="ECO:0000256" key="7">
    <source>
        <dbReference type="ARBA" id="ARBA00044893"/>
    </source>
</evidence>
<comment type="catalytic activity">
    <reaction evidence="9">
        <text>L-arginyl-L-alpha-amino acid(out) = L-arginyl-L-alpha-amino acid(in)</text>
        <dbReference type="Rhea" id="RHEA:79371"/>
        <dbReference type="ChEBI" id="CHEBI:84315"/>
    </reaction>
</comment>
<evidence type="ECO:0000256" key="17">
    <source>
        <dbReference type="ARBA" id="ARBA00045709"/>
    </source>
</evidence>
<feature type="transmembrane region" description="Helical" evidence="19">
    <location>
        <begin position="73"/>
        <end position="90"/>
    </location>
</feature>
<protein>
    <recommendedName>
        <fullName evidence="15">Lysosomal dipeptide transporter MFSD1</fullName>
    </recommendedName>
    <alternativeName>
        <fullName evidence="16">Major facilitator superfamily domain-containing protein 1</fullName>
    </alternativeName>
</protein>
<dbReference type="InterPro" id="IPR011701">
    <property type="entry name" value="MFS"/>
</dbReference>
<dbReference type="GO" id="GO:0016020">
    <property type="term" value="C:membrane"/>
    <property type="evidence" value="ECO:0007669"/>
    <property type="project" value="UniProtKB-SubCell"/>
</dbReference>
<evidence type="ECO:0000256" key="3">
    <source>
        <dbReference type="ARBA" id="ARBA00044878"/>
    </source>
</evidence>
<keyword evidence="19" id="KW-1133">Transmembrane helix</keyword>
<feature type="transmembrane region" description="Helical" evidence="19">
    <location>
        <begin position="199"/>
        <end position="221"/>
    </location>
</feature>
<evidence type="ECO:0000256" key="11">
    <source>
        <dbReference type="ARBA" id="ARBA00044903"/>
    </source>
</evidence>
<dbReference type="PANTHER" id="PTHR23512">
    <property type="entry name" value="MAJOR FACILITATOR SUPERFAMILY DOMAIN-CONTAINING PROTEIN 1"/>
    <property type="match status" value="1"/>
</dbReference>
<evidence type="ECO:0000313" key="22">
    <source>
        <dbReference type="Proteomes" id="UP000605846"/>
    </source>
</evidence>
<evidence type="ECO:0000256" key="1">
    <source>
        <dbReference type="ARBA" id="ARBA00004141"/>
    </source>
</evidence>
<evidence type="ECO:0000256" key="6">
    <source>
        <dbReference type="ARBA" id="ARBA00044891"/>
    </source>
</evidence>
<feature type="domain" description="Major facilitator superfamily (MFS) profile" evidence="20">
    <location>
        <begin position="72"/>
        <end position="474"/>
    </location>
</feature>
<comment type="catalytic activity">
    <reaction evidence="5">
        <text>L-alpha-aminoacyl-L-histidine(out) = L-alpha-aminoacyl-L-histidine(in)</text>
        <dbReference type="Rhea" id="RHEA:79375"/>
        <dbReference type="ChEBI" id="CHEBI:229967"/>
    </reaction>
</comment>
<comment type="catalytic activity">
    <reaction evidence="10">
        <text>L-lysyl-L-lysine(out) = L-lysyl-L-lysine(in)</text>
        <dbReference type="Rhea" id="RHEA:79403"/>
        <dbReference type="ChEBI" id="CHEBI:229956"/>
    </reaction>
</comment>
<feature type="transmembrane region" description="Helical" evidence="19">
    <location>
        <begin position="357"/>
        <end position="375"/>
    </location>
</feature>
<dbReference type="PANTHER" id="PTHR23512:SF12">
    <property type="entry name" value="TRANSPORTER, PUTATIVE (AFU_ORTHOLOGUE AFUA_4G00260)-RELATED"/>
    <property type="match status" value="1"/>
</dbReference>
<comment type="catalytic activity">
    <reaction evidence="7">
        <text>L-alpha-aminoacyl-L-lysine(out) = L-alpha-aminoacyl-L-lysine(in)</text>
        <dbReference type="Rhea" id="RHEA:79383"/>
        <dbReference type="ChEBI" id="CHEBI:229966"/>
    </reaction>
</comment>
<evidence type="ECO:0000256" key="8">
    <source>
        <dbReference type="ARBA" id="ARBA00044898"/>
    </source>
</evidence>
<feature type="transmembrane region" description="Helical" evidence="19">
    <location>
        <begin position="448"/>
        <end position="469"/>
    </location>
</feature>
<comment type="catalytic activity">
    <reaction evidence="14">
        <text>L-lysyl-glycine(out) = L-lysyl-glycine(in)</text>
        <dbReference type="Rhea" id="RHEA:79407"/>
        <dbReference type="ChEBI" id="CHEBI:191202"/>
    </reaction>
</comment>
<evidence type="ECO:0000256" key="12">
    <source>
        <dbReference type="ARBA" id="ARBA00044912"/>
    </source>
</evidence>
<evidence type="ECO:0000256" key="15">
    <source>
        <dbReference type="ARBA" id="ARBA00044985"/>
    </source>
</evidence>
<keyword evidence="19" id="KW-0812">Transmembrane</keyword>
<dbReference type="Gene3D" id="1.20.1250.20">
    <property type="entry name" value="MFS general substrate transporter like domains"/>
    <property type="match status" value="2"/>
</dbReference>
<evidence type="ECO:0000256" key="19">
    <source>
        <dbReference type="SAM" id="Phobius"/>
    </source>
</evidence>
<evidence type="ECO:0000256" key="5">
    <source>
        <dbReference type="ARBA" id="ARBA00044884"/>
    </source>
</evidence>
<dbReference type="OrthoDB" id="424834at2759"/>
<accession>A0A8H7BWD2</accession>
<comment type="catalytic activity">
    <reaction evidence="13">
        <text>L-alanyl-L-lysine(out) = L-alanyl-L-lysine(in)</text>
        <dbReference type="Rhea" id="RHEA:79415"/>
        <dbReference type="ChEBI" id="CHEBI:192470"/>
    </reaction>
</comment>
<evidence type="ECO:0000256" key="2">
    <source>
        <dbReference type="ARBA" id="ARBA00044876"/>
    </source>
</evidence>
<comment type="subcellular location">
    <subcellularLocation>
        <location evidence="1">Membrane</location>
        <topology evidence="1">Multi-pass membrane protein</topology>
    </subcellularLocation>
</comment>
<gene>
    <name evidence="21" type="ORF">EC973_006368</name>
</gene>
<feature type="transmembrane region" description="Helical" evidence="19">
    <location>
        <begin position="284"/>
        <end position="305"/>
    </location>
</feature>
<dbReference type="Pfam" id="PF07690">
    <property type="entry name" value="MFS_1"/>
    <property type="match status" value="1"/>
</dbReference>
<organism evidence="21 22">
    <name type="scientific">Apophysomyces ossiformis</name>
    <dbReference type="NCBI Taxonomy" id="679940"/>
    <lineage>
        <taxon>Eukaryota</taxon>
        <taxon>Fungi</taxon>
        <taxon>Fungi incertae sedis</taxon>
        <taxon>Mucoromycota</taxon>
        <taxon>Mucoromycotina</taxon>
        <taxon>Mucoromycetes</taxon>
        <taxon>Mucorales</taxon>
        <taxon>Mucorineae</taxon>
        <taxon>Mucoraceae</taxon>
        <taxon>Apophysomyces</taxon>
    </lineage>
</organism>
<feature type="transmembrane region" description="Helical" evidence="19">
    <location>
        <begin position="139"/>
        <end position="158"/>
    </location>
</feature>
<dbReference type="GO" id="GO:0022857">
    <property type="term" value="F:transmembrane transporter activity"/>
    <property type="evidence" value="ECO:0007669"/>
    <property type="project" value="InterPro"/>
</dbReference>
<dbReference type="Proteomes" id="UP000605846">
    <property type="component" value="Unassembled WGS sequence"/>
</dbReference>
<evidence type="ECO:0000256" key="4">
    <source>
        <dbReference type="ARBA" id="ARBA00044881"/>
    </source>
</evidence>
<comment type="subunit">
    <text evidence="18">Homodimer. Interacts with lysosomal protein GLMP (via lumenal domain); the interaction starts while both proteins are still in the endoplasmic reticulum and is required for stabilization of MFSD1 in lysosomes but has no direct effect on its targeting to lysosomes or transporter activity.</text>
</comment>
<feature type="transmembrane region" description="Helical" evidence="19">
    <location>
        <begin position="325"/>
        <end position="345"/>
    </location>
</feature>
<comment type="catalytic activity">
    <reaction evidence="3">
        <text>L-histidyl-glycine(out) = L-histidyl-glycine(in)</text>
        <dbReference type="Rhea" id="RHEA:79395"/>
        <dbReference type="ChEBI" id="CHEBI:229957"/>
    </reaction>
</comment>
<comment type="catalytic activity">
    <reaction evidence="8">
        <text>L-aspartyl-L-lysine(out) = L-aspartyl-L-lysine(in)</text>
        <dbReference type="Rhea" id="RHEA:79411"/>
        <dbReference type="ChEBI" id="CHEBI:229953"/>
    </reaction>
</comment>
<sequence length="528" mass="57519">MVIKEPISEETPLLNNSDNNANNNESCCASKACCSSNPTSACCSSMPDQPCLPTRKDDDDYCHLAEQPWEYKMVALACALFLAVGSHFAAHTLGAMKSKLKEEFGISNAQYGAIQSSVAIVNTVLPVLGGIFIDAFGTIAGSILTTVLITSGNVMVAISTSNASLMTMIIGRILYGIGSGSVVIVQETILSQWFRGRSLAVVVALMLTVSRLASFSAQATVVPIARWTGWWGYAFWFSASLCIFSLFVNFVYIALLRSVSKPGVACKKQLEVLKRKKSFKWGKLLYLPHSYWLIAIMEFLLGGGWGCFLHINSEFVKFRFGYDDGHAAAIASLAQIMPVFLMPVLGMCIDRYGKRTWMMIGSGACFLFSMLLLNYTKLMPVFGMLLFSVSLSLGPVGLVSAVPVILPLSLVGTGMGLIKSSTNIGAALFDIATGLLQDHDQHKGYTGVILFFIALSVLAVVAGVVLCVLDRKIYRNLLDRAARDAWNDEEPKMLSTSEPQLVMANYIYGGIYLALAVLSWVLFIRFLF</sequence>
<comment type="catalytic activity">
    <reaction evidence="2">
        <text>L-lysyl-L-alanine(out) = L-lysyl-L-alanine(in)</text>
        <dbReference type="Rhea" id="RHEA:79399"/>
        <dbReference type="ChEBI" id="CHEBI:229954"/>
    </reaction>
</comment>
<keyword evidence="22" id="KW-1185">Reference proteome</keyword>
<feature type="transmembrane region" description="Helical" evidence="19">
    <location>
        <begin position="111"/>
        <end position="133"/>
    </location>
</feature>
<dbReference type="InterPro" id="IPR052187">
    <property type="entry name" value="MFSD1"/>
</dbReference>
<dbReference type="EMBL" id="JABAYA010000004">
    <property type="protein sequence ID" value="KAF7732113.1"/>
    <property type="molecule type" value="Genomic_DNA"/>
</dbReference>
<evidence type="ECO:0000259" key="20">
    <source>
        <dbReference type="PROSITE" id="PS50850"/>
    </source>
</evidence>
<comment type="catalytic activity">
    <reaction evidence="4">
        <text>L-alpha-aminoacyl-L-arginine(out) = L-alpha-aminoacyl-L-arginine(in)</text>
        <dbReference type="Rhea" id="RHEA:79367"/>
        <dbReference type="ChEBI" id="CHEBI:229968"/>
    </reaction>
</comment>
<comment type="catalytic activity">
    <reaction evidence="6">
        <text>L-lysyl-L-alpha-amino acid(out) = L-lysyl-L-alpha-amino acid(in)</text>
        <dbReference type="Rhea" id="RHEA:79387"/>
        <dbReference type="ChEBI" id="CHEBI:229965"/>
    </reaction>
</comment>
<keyword evidence="19" id="KW-0472">Membrane</keyword>